<dbReference type="Gene3D" id="3.40.50.850">
    <property type="entry name" value="Isochorismatase-like"/>
    <property type="match status" value="1"/>
</dbReference>
<sequence>MERRERGKTAEPHTSLLRTAHDTVEVLLETAHGGSTGSGSSVSLSMGREREDLPVPGAVALRLVEVPPDLEGDDSLWILSRGTPCVLSVALSTFLSSDPDTADRNERGDGNDLEDGEAWHQRRFREALHKNRDRRLALASLPVFVSPLGGDLEARRKDSDARALQRLSLVPSQGSLPPSRPSVTQGLSPPLRGSIPTATAGSAAASSRRQTKETDPTHGPSMVVRAVQRDSTNRKSSRRSTSGGWRKMERERGDSVMQGGGPPRSGIGLILVDVQNEMTTPSGALYDYRVDAAMERLNELRDADCFDLVVVSRTAHPLCMSGLCSVPREGDRDRKEVPPHCLAESMGVSLHRQLLHGPADVHVVVGKVQRPVGCGNHSCLLPGEMTGVMDRIRHMRLETIVIAGVGLTLGILQTAADLMRASKSLRILIAEDACAPVSTESPPSSAWRVLRDRLSSKEKERGRRVGFVKTSAVLDADQRGVEGLLESVAAEGGSEALLQIEKAHSQLFVDFRSFLLRSGSMAVSGGEGHGRLSSVHQQSAGGVSCRLFVKSDGSDVLTAFVFSLLPSRCEGGEVLPSLCDPLVAPFPSTTPDSLSSLVARVDRFEVPLKGEGGGNGGIVCGTGPAGWFWVDVCYQGASPETRDFDFSGRVEAAEGSLRLCEEGLPLAPGVLLSFESVGGGESGPASSFSRSNGTGKGGEGREFAVSLTVGEFVFVSVCPVSAGVLGFLLDVWARQPSEGVHQLIARGEAQMTKATERKGAMRRARTLESTSKRGTRRSVSPGGIRGKGVNGRGAQGNGAGGSRRQSAELRQSETAAAELIVSLSIATMESPFVPEWRFALLKLQKRVDDQEKVTKRLERSLWCTLQLLASLKETEDLARHIPSPLSPPQDPSVREEEEEEEIEEHSDEAIFPSPWIPPSPVLTEVRQGEAILSASSPEEASANDAFLGTSARLPMDAASVRSGAASPSGNMTSFLSDKDLRVDGVGGGDPAGAVLKKRVPTAVSSPPPSSQPRLLSQPPSLPPPAEEDAEVVAANRMKFGLPSYLMEKCIRTVDWNVSASECGPFAPESETGGCICLSCLTDSDALHGLPLLPHGKSPRLKAVKILFREAVGFAVSGRSVPEKVCKMWNADNSLTDARWLGYGVFLNVRNRSSLTTASGRHEFQFAPEYHKVSDTQIEALVNLFGGDGALISGEELALLHAEVKSRIPIRQRGEEEKEDARSCDLSGVYLRIGRGVMFGPGQRCRLGEFDLNASSSPFSSSCGRNARGIASRQREPVLTYETDPRVRYPAFDRFATGDMLYDWDILDVNHERLQHAPDPERRKAMTTFPVDMEQFQKGKGKSNGGAADSAGGGAAPAGPGGRTNLKPKEAAADVNAEKAGGKFPPPEKVITPGEEGYRPLYIHLQHKGLVVGPGAAQRVAKLTNSGCLAAQKQDGSNTNSNSKRVHGSPSHPIVISLQPNRSPGAPTPGKPKSQRKSSQQLPPPIDSIHIEESDHEEEEKEVP</sequence>
<feature type="compositionally biased region" description="Basic and acidic residues" evidence="2">
    <location>
        <begin position="101"/>
        <end position="110"/>
    </location>
</feature>
<feature type="domain" description="Isochorismatase-like" evidence="3">
    <location>
        <begin position="269"/>
        <end position="451"/>
    </location>
</feature>
<dbReference type="SUPFAM" id="SSF52499">
    <property type="entry name" value="Isochorismatase-like hydrolases"/>
    <property type="match status" value="1"/>
</dbReference>
<feature type="region of interest" description="Disordered" evidence="2">
    <location>
        <begin position="169"/>
        <end position="263"/>
    </location>
</feature>
<feature type="compositionally biased region" description="Low complexity" evidence="2">
    <location>
        <begin position="197"/>
        <end position="207"/>
    </location>
</feature>
<feature type="region of interest" description="Disordered" evidence="2">
    <location>
        <begin position="1335"/>
        <end position="1392"/>
    </location>
</feature>
<dbReference type="EMBL" id="CDMZ01000805">
    <property type="protein sequence ID" value="CUC09418.1"/>
    <property type="molecule type" value="Genomic_DNA"/>
</dbReference>
<feature type="compositionally biased region" description="Acidic residues" evidence="2">
    <location>
        <begin position="895"/>
        <end position="906"/>
    </location>
</feature>
<dbReference type="InterPro" id="IPR000868">
    <property type="entry name" value="Isochorismatase-like_dom"/>
</dbReference>
<feature type="compositionally biased region" description="Gly residues" evidence="2">
    <location>
        <begin position="783"/>
        <end position="801"/>
    </location>
</feature>
<protein>
    <recommendedName>
        <fullName evidence="3">Isochorismatase-like domain-containing protein</fullName>
    </recommendedName>
</protein>
<feature type="region of interest" description="Disordered" evidence="2">
    <location>
        <begin position="1430"/>
        <end position="1503"/>
    </location>
</feature>
<feature type="compositionally biased region" description="Polar residues" evidence="2">
    <location>
        <begin position="1433"/>
        <end position="1442"/>
    </location>
</feature>
<dbReference type="VEuPathDB" id="CryptoDB:Cvel_19750"/>
<feature type="region of interest" description="Disordered" evidence="2">
    <location>
        <begin position="985"/>
        <end position="1027"/>
    </location>
</feature>
<organism evidence="4">
    <name type="scientific">Chromera velia CCMP2878</name>
    <dbReference type="NCBI Taxonomy" id="1169474"/>
    <lineage>
        <taxon>Eukaryota</taxon>
        <taxon>Sar</taxon>
        <taxon>Alveolata</taxon>
        <taxon>Colpodellida</taxon>
        <taxon>Chromeraceae</taxon>
        <taxon>Chromera</taxon>
    </lineage>
</organism>
<evidence type="ECO:0000313" key="4">
    <source>
        <dbReference type="EMBL" id="CUC09418.1"/>
    </source>
</evidence>
<evidence type="ECO:0000256" key="2">
    <source>
        <dbReference type="SAM" id="MobiDB-lite"/>
    </source>
</evidence>
<evidence type="ECO:0000259" key="3">
    <source>
        <dbReference type="Pfam" id="PF00857"/>
    </source>
</evidence>
<feature type="region of interest" description="Disordered" evidence="2">
    <location>
        <begin position="96"/>
        <end position="115"/>
    </location>
</feature>
<dbReference type="InterPro" id="IPR036380">
    <property type="entry name" value="Isochorismatase-like_sf"/>
</dbReference>
<reference evidence="4" key="1">
    <citation type="submission" date="2014-11" db="EMBL/GenBank/DDBJ databases">
        <title>Molecular phylogeny of cliff fern family Woodsiaceae with morphological implications.</title>
        <authorList>
            <person name="Shao Y.-Z."/>
            <person name="Wei R."/>
            <person name="Zhang X.-C."/>
        </authorList>
    </citation>
    <scope>NUCLEOTIDE SEQUENCE</scope>
</reference>
<dbReference type="Pfam" id="PF00857">
    <property type="entry name" value="Isochorismatase"/>
    <property type="match status" value="1"/>
</dbReference>
<proteinExistence type="inferred from homology"/>
<comment type="similarity">
    <text evidence="1">Belongs to the isochorismatase family.</text>
</comment>
<feature type="compositionally biased region" description="Basic and acidic residues" evidence="2">
    <location>
        <begin position="1366"/>
        <end position="1380"/>
    </location>
</feature>
<feature type="compositionally biased region" description="Basic and acidic residues" evidence="2">
    <location>
        <begin position="1"/>
        <end position="11"/>
    </location>
</feature>
<feature type="region of interest" description="Disordered" evidence="2">
    <location>
        <begin position="879"/>
        <end position="915"/>
    </location>
</feature>
<feature type="compositionally biased region" description="Gly residues" evidence="2">
    <location>
        <begin position="1350"/>
        <end position="1361"/>
    </location>
</feature>
<evidence type="ECO:0000256" key="1">
    <source>
        <dbReference type="ARBA" id="ARBA00006336"/>
    </source>
</evidence>
<feature type="region of interest" description="Disordered" evidence="2">
    <location>
        <begin position="751"/>
        <end position="810"/>
    </location>
</feature>
<accession>A0A0K6S7A7</accession>
<feature type="region of interest" description="Disordered" evidence="2">
    <location>
        <begin position="1"/>
        <end position="20"/>
    </location>
</feature>
<feature type="compositionally biased region" description="Polar residues" evidence="2">
    <location>
        <begin position="170"/>
        <end position="187"/>
    </location>
</feature>
<name>A0A0K6S7A7_9ALVE</name>
<gene>
    <name evidence="4" type="ORF">Cvel_19750.t1.CR1</name>
</gene>
<feature type="compositionally biased region" description="Acidic residues" evidence="2">
    <location>
        <begin position="1493"/>
        <end position="1503"/>
    </location>
</feature>